<evidence type="ECO:0000256" key="6">
    <source>
        <dbReference type="ARBA" id="ARBA00023136"/>
    </source>
</evidence>
<keyword evidence="3 7" id="KW-0812">Transmembrane</keyword>
<dbReference type="EnsemblPlants" id="AET4Gv20286400.2">
    <property type="protein sequence ID" value="AET4Gv20286400.2"/>
    <property type="gene ID" value="AET4Gv20286400"/>
</dbReference>
<feature type="transmembrane region" description="Helical" evidence="7">
    <location>
        <begin position="283"/>
        <end position="301"/>
    </location>
</feature>
<feature type="transmembrane region" description="Helical" evidence="7">
    <location>
        <begin position="215"/>
        <end position="235"/>
    </location>
</feature>
<reference evidence="9" key="4">
    <citation type="submission" date="2019-03" db="UniProtKB">
        <authorList>
            <consortium name="EnsemblPlants"/>
        </authorList>
    </citation>
    <scope>IDENTIFICATION</scope>
</reference>
<evidence type="ECO:0000313" key="10">
    <source>
        <dbReference type="Proteomes" id="UP000015105"/>
    </source>
</evidence>
<dbReference type="GO" id="GO:0016020">
    <property type="term" value="C:membrane"/>
    <property type="evidence" value="ECO:0007669"/>
    <property type="project" value="UniProtKB-SubCell"/>
</dbReference>
<reference evidence="9" key="3">
    <citation type="journal article" date="2017" name="Nature">
        <title>Genome sequence of the progenitor of the wheat D genome Aegilops tauschii.</title>
        <authorList>
            <person name="Luo M.C."/>
            <person name="Gu Y.Q."/>
            <person name="Puiu D."/>
            <person name="Wang H."/>
            <person name="Twardziok S.O."/>
            <person name="Deal K.R."/>
            <person name="Huo N."/>
            <person name="Zhu T."/>
            <person name="Wang L."/>
            <person name="Wang Y."/>
            <person name="McGuire P.E."/>
            <person name="Liu S."/>
            <person name="Long H."/>
            <person name="Ramasamy R.K."/>
            <person name="Rodriguez J.C."/>
            <person name="Van S.L."/>
            <person name="Yuan L."/>
            <person name="Wang Z."/>
            <person name="Xia Z."/>
            <person name="Xiao L."/>
            <person name="Anderson O.D."/>
            <person name="Ouyang S."/>
            <person name="Liang Y."/>
            <person name="Zimin A.V."/>
            <person name="Pertea G."/>
            <person name="Qi P."/>
            <person name="Bennetzen J.L."/>
            <person name="Dai X."/>
            <person name="Dawson M.W."/>
            <person name="Muller H.G."/>
            <person name="Kugler K."/>
            <person name="Rivarola-Duarte L."/>
            <person name="Spannagl M."/>
            <person name="Mayer K.F.X."/>
            <person name="Lu F.H."/>
            <person name="Bevan M.W."/>
            <person name="Leroy P."/>
            <person name="Li P."/>
            <person name="You F.M."/>
            <person name="Sun Q."/>
            <person name="Liu Z."/>
            <person name="Lyons E."/>
            <person name="Wicker T."/>
            <person name="Salzberg S.L."/>
            <person name="Devos K.M."/>
            <person name="Dvorak J."/>
        </authorList>
    </citation>
    <scope>NUCLEOTIDE SEQUENCE [LARGE SCALE GENOMIC DNA]</scope>
    <source>
        <strain evidence="9">cv. AL8/78</strain>
    </source>
</reference>
<feature type="domain" description="Amino acid transporter transmembrane" evidence="8">
    <location>
        <begin position="97"/>
        <end position="488"/>
    </location>
</feature>
<comment type="subcellular location">
    <subcellularLocation>
        <location evidence="1">Membrane</location>
    </subcellularLocation>
</comment>
<accession>A0A453HTF6</accession>
<dbReference type="InterPro" id="IPR013057">
    <property type="entry name" value="AA_transpt_TM"/>
</dbReference>
<evidence type="ECO:0000313" key="9">
    <source>
        <dbReference type="EnsemblPlants" id="AET4Gv20286400.2"/>
    </source>
</evidence>
<evidence type="ECO:0000256" key="4">
    <source>
        <dbReference type="ARBA" id="ARBA00022970"/>
    </source>
</evidence>
<feature type="transmembrane region" description="Helical" evidence="7">
    <location>
        <begin position="124"/>
        <end position="143"/>
    </location>
</feature>
<dbReference type="Pfam" id="PF01490">
    <property type="entry name" value="Aa_trans"/>
    <property type="match status" value="1"/>
</dbReference>
<dbReference type="Gramene" id="AET4Gv20286400.2">
    <property type="protein sequence ID" value="AET4Gv20286400.2"/>
    <property type="gene ID" value="AET4Gv20286400"/>
</dbReference>
<evidence type="ECO:0000256" key="5">
    <source>
        <dbReference type="ARBA" id="ARBA00022989"/>
    </source>
</evidence>
<dbReference type="GO" id="GO:0006865">
    <property type="term" value="P:amino acid transport"/>
    <property type="evidence" value="ECO:0007669"/>
    <property type="project" value="UniProtKB-KW"/>
</dbReference>
<evidence type="ECO:0000259" key="8">
    <source>
        <dbReference type="Pfam" id="PF01490"/>
    </source>
</evidence>
<keyword evidence="6 7" id="KW-0472">Membrane</keyword>
<evidence type="ECO:0000256" key="3">
    <source>
        <dbReference type="ARBA" id="ARBA00022692"/>
    </source>
</evidence>
<keyword evidence="4" id="KW-0029">Amino-acid transport</keyword>
<feature type="transmembrane region" description="Helical" evidence="7">
    <location>
        <begin position="364"/>
        <end position="385"/>
    </location>
</feature>
<keyword evidence="2" id="KW-0813">Transport</keyword>
<reference evidence="10" key="1">
    <citation type="journal article" date="2014" name="Science">
        <title>Ancient hybridizations among the ancestral genomes of bread wheat.</title>
        <authorList>
            <consortium name="International Wheat Genome Sequencing Consortium,"/>
            <person name="Marcussen T."/>
            <person name="Sandve S.R."/>
            <person name="Heier L."/>
            <person name="Spannagl M."/>
            <person name="Pfeifer M."/>
            <person name="Jakobsen K.S."/>
            <person name="Wulff B.B."/>
            <person name="Steuernagel B."/>
            <person name="Mayer K.F."/>
            <person name="Olsen O.A."/>
        </authorList>
    </citation>
    <scope>NUCLEOTIDE SEQUENCE [LARGE SCALE GENOMIC DNA]</scope>
    <source>
        <strain evidence="10">cv. AL8/78</strain>
    </source>
</reference>
<protein>
    <recommendedName>
        <fullName evidence="8">Amino acid transporter transmembrane domain-containing protein</fullName>
    </recommendedName>
</protein>
<evidence type="ECO:0000256" key="1">
    <source>
        <dbReference type="ARBA" id="ARBA00004370"/>
    </source>
</evidence>
<feature type="transmembrane region" description="Helical" evidence="7">
    <location>
        <begin position="436"/>
        <end position="456"/>
    </location>
</feature>
<reference evidence="9" key="5">
    <citation type="journal article" date="2021" name="G3 (Bethesda)">
        <title>Aegilops tauschii genome assembly Aet v5.0 features greater sequence contiguity and improved annotation.</title>
        <authorList>
            <person name="Wang L."/>
            <person name="Zhu T."/>
            <person name="Rodriguez J.C."/>
            <person name="Deal K.R."/>
            <person name="Dubcovsky J."/>
            <person name="McGuire P.E."/>
            <person name="Lux T."/>
            <person name="Spannagl M."/>
            <person name="Mayer K.F.X."/>
            <person name="Baldrich P."/>
            <person name="Meyers B.C."/>
            <person name="Huo N."/>
            <person name="Gu Y.Q."/>
            <person name="Zhou H."/>
            <person name="Devos K.M."/>
            <person name="Bennetzen J.L."/>
            <person name="Unver T."/>
            <person name="Budak H."/>
            <person name="Gulick P.J."/>
            <person name="Galiba G."/>
            <person name="Kalapos B."/>
            <person name="Nelson D.R."/>
            <person name="Li P."/>
            <person name="You F.M."/>
            <person name="Luo M.C."/>
            <person name="Dvorak J."/>
        </authorList>
    </citation>
    <scope>NUCLEOTIDE SEQUENCE [LARGE SCALE GENOMIC DNA]</scope>
    <source>
        <strain evidence="9">cv. AL8/78</strain>
    </source>
</reference>
<keyword evidence="10" id="KW-1185">Reference proteome</keyword>
<evidence type="ECO:0000256" key="7">
    <source>
        <dbReference type="SAM" id="Phobius"/>
    </source>
</evidence>
<evidence type="ECO:0000256" key="2">
    <source>
        <dbReference type="ARBA" id="ARBA00022448"/>
    </source>
</evidence>
<sequence>SPPFSSFIVPSRPFLGHLLAPLLLYIYISTKRNQTHRSIACLPSSIYIDRRSKKMAMPPAEKVIVVDANPSKNGHGDKLDDLPVADETSHQIGVDPWYQVAFVLTTGVNSAYVLGYSGSLMVPLGWVGGTVGLLLAAAVSMYANTLLGRLHLLGGKRHIRYRDLAGHIYGPNMYKITWAMQYVNLFMINTGFIIIAGQALKALYLLVSADGAMKLPYCIAVSGFVCALFAFGIPYLSALRIWLGFSTIFSLTYIFAACVLSLKDGFRTPPRDYSIQGDPSSRVFTTIGAAASLVFAYNTGMLPEIQATVQAPVVKNIEKALWFQFTAGSVPLYAIIVIGYWAYGNQTTTYLLNNVTGPVWIKAVANLAAFLQTVIALHIFASPMYEYLDTRFGSKVGGPFAMHNVIFRVGVRGGYLAVNTLMAAALPFLGDFMSLTGALSTFPLTFVLANHMYLVANRQRLSSLQKSWHWLNIVFFTVLSITAAIAALRLIARDSKTYHIFADV</sequence>
<proteinExistence type="predicted"/>
<feature type="transmembrane region" description="Helical" evidence="7">
    <location>
        <begin position="405"/>
        <end position="429"/>
    </location>
</feature>
<feature type="transmembrane region" description="Helical" evidence="7">
    <location>
        <begin position="468"/>
        <end position="491"/>
    </location>
</feature>
<name>A0A453HTF6_AEGTS</name>
<dbReference type="Proteomes" id="UP000015105">
    <property type="component" value="Chromosome 4D"/>
</dbReference>
<keyword evidence="5 7" id="KW-1133">Transmembrane helix</keyword>
<feature type="transmembrane region" description="Helical" evidence="7">
    <location>
        <begin position="12"/>
        <end position="28"/>
    </location>
</feature>
<organism evidence="9 10">
    <name type="scientific">Aegilops tauschii subsp. strangulata</name>
    <name type="common">Goatgrass</name>
    <dbReference type="NCBI Taxonomy" id="200361"/>
    <lineage>
        <taxon>Eukaryota</taxon>
        <taxon>Viridiplantae</taxon>
        <taxon>Streptophyta</taxon>
        <taxon>Embryophyta</taxon>
        <taxon>Tracheophyta</taxon>
        <taxon>Spermatophyta</taxon>
        <taxon>Magnoliopsida</taxon>
        <taxon>Liliopsida</taxon>
        <taxon>Poales</taxon>
        <taxon>Poaceae</taxon>
        <taxon>BOP clade</taxon>
        <taxon>Pooideae</taxon>
        <taxon>Triticodae</taxon>
        <taxon>Triticeae</taxon>
        <taxon>Triticinae</taxon>
        <taxon>Aegilops</taxon>
    </lineage>
</organism>
<feature type="transmembrane region" description="Helical" evidence="7">
    <location>
        <begin position="182"/>
        <end position="203"/>
    </location>
</feature>
<dbReference type="AlphaFoldDB" id="A0A453HTF6"/>
<feature type="transmembrane region" description="Helical" evidence="7">
    <location>
        <begin position="321"/>
        <end position="343"/>
    </location>
</feature>
<dbReference type="PANTHER" id="PTHR48017">
    <property type="entry name" value="OS05G0424000 PROTEIN-RELATED"/>
    <property type="match status" value="1"/>
</dbReference>
<reference evidence="10" key="2">
    <citation type="journal article" date="2017" name="Nat. Plants">
        <title>The Aegilops tauschii genome reveals multiple impacts of transposons.</title>
        <authorList>
            <person name="Zhao G."/>
            <person name="Zou C."/>
            <person name="Li K."/>
            <person name="Wang K."/>
            <person name="Li T."/>
            <person name="Gao L."/>
            <person name="Zhang X."/>
            <person name="Wang H."/>
            <person name="Yang Z."/>
            <person name="Liu X."/>
            <person name="Jiang W."/>
            <person name="Mao L."/>
            <person name="Kong X."/>
            <person name="Jiao Y."/>
            <person name="Jia J."/>
        </authorList>
    </citation>
    <scope>NUCLEOTIDE SEQUENCE [LARGE SCALE GENOMIC DNA]</scope>
    <source>
        <strain evidence="10">cv. AL8/78</strain>
    </source>
</reference>
<feature type="transmembrane region" description="Helical" evidence="7">
    <location>
        <begin position="241"/>
        <end position="262"/>
    </location>
</feature>